<organism evidence="2 3">
    <name type="scientific">Rubroshorea leprosula</name>
    <dbReference type="NCBI Taxonomy" id="152421"/>
    <lineage>
        <taxon>Eukaryota</taxon>
        <taxon>Viridiplantae</taxon>
        <taxon>Streptophyta</taxon>
        <taxon>Embryophyta</taxon>
        <taxon>Tracheophyta</taxon>
        <taxon>Spermatophyta</taxon>
        <taxon>Magnoliopsida</taxon>
        <taxon>eudicotyledons</taxon>
        <taxon>Gunneridae</taxon>
        <taxon>Pentapetalae</taxon>
        <taxon>rosids</taxon>
        <taxon>malvids</taxon>
        <taxon>Malvales</taxon>
        <taxon>Dipterocarpaceae</taxon>
        <taxon>Rubroshorea</taxon>
    </lineage>
</organism>
<feature type="region of interest" description="Disordered" evidence="1">
    <location>
        <begin position="57"/>
        <end position="79"/>
    </location>
</feature>
<sequence>MNSLPFLLNHKIWGLESSLSTQKYRICSASSSLVRWVLLGLNPSVFLCVVSFPPGSRRLPHQPSSGSAGWNSGTDYSAL</sequence>
<name>A0AAV5LUP7_9ROSI</name>
<dbReference type="EMBL" id="BPVZ01000148">
    <property type="protein sequence ID" value="GKV41209.1"/>
    <property type="molecule type" value="Genomic_DNA"/>
</dbReference>
<evidence type="ECO:0000313" key="2">
    <source>
        <dbReference type="EMBL" id="GKV41209.1"/>
    </source>
</evidence>
<protein>
    <submittedName>
        <fullName evidence="2">Uncharacterized protein</fullName>
    </submittedName>
</protein>
<reference evidence="2 3" key="1">
    <citation type="journal article" date="2021" name="Commun. Biol.">
        <title>The genome of Shorea leprosula (Dipterocarpaceae) highlights the ecological relevance of drought in aseasonal tropical rainforests.</title>
        <authorList>
            <person name="Ng K.K.S."/>
            <person name="Kobayashi M.J."/>
            <person name="Fawcett J.A."/>
            <person name="Hatakeyama M."/>
            <person name="Paape T."/>
            <person name="Ng C.H."/>
            <person name="Ang C.C."/>
            <person name="Tnah L.H."/>
            <person name="Lee C.T."/>
            <person name="Nishiyama T."/>
            <person name="Sese J."/>
            <person name="O'Brien M.J."/>
            <person name="Copetti D."/>
            <person name="Mohd Noor M.I."/>
            <person name="Ong R.C."/>
            <person name="Putra M."/>
            <person name="Sireger I.Z."/>
            <person name="Indrioko S."/>
            <person name="Kosugi Y."/>
            <person name="Izuno A."/>
            <person name="Isagi Y."/>
            <person name="Lee S.L."/>
            <person name="Shimizu K.K."/>
        </authorList>
    </citation>
    <scope>NUCLEOTIDE SEQUENCE [LARGE SCALE GENOMIC DNA]</scope>
    <source>
        <strain evidence="2">214</strain>
    </source>
</reference>
<evidence type="ECO:0000256" key="1">
    <source>
        <dbReference type="SAM" id="MobiDB-lite"/>
    </source>
</evidence>
<gene>
    <name evidence="2" type="ORF">SLEP1_g48775</name>
</gene>
<accession>A0AAV5LUP7</accession>
<dbReference type="AlphaFoldDB" id="A0AAV5LUP7"/>
<dbReference type="Proteomes" id="UP001054252">
    <property type="component" value="Unassembled WGS sequence"/>
</dbReference>
<evidence type="ECO:0000313" key="3">
    <source>
        <dbReference type="Proteomes" id="UP001054252"/>
    </source>
</evidence>
<comment type="caution">
    <text evidence="2">The sequence shown here is derived from an EMBL/GenBank/DDBJ whole genome shotgun (WGS) entry which is preliminary data.</text>
</comment>
<proteinExistence type="predicted"/>
<feature type="compositionally biased region" description="Polar residues" evidence="1">
    <location>
        <begin position="62"/>
        <end position="79"/>
    </location>
</feature>
<keyword evidence="3" id="KW-1185">Reference proteome</keyword>